<organism evidence="1 2">
    <name type="scientific">Camellia lanceoleosa</name>
    <dbReference type="NCBI Taxonomy" id="1840588"/>
    <lineage>
        <taxon>Eukaryota</taxon>
        <taxon>Viridiplantae</taxon>
        <taxon>Streptophyta</taxon>
        <taxon>Embryophyta</taxon>
        <taxon>Tracheophyta</taxon>
        <taxon>Spermatophyta</taxon>
        <taxon>Magnoliopsida</taxon>
        <taxon>eudicotyledons</taxon>
        <taxon>Gunneridae</taxon>
        <taxon>Pentapetalae</taxon>
        <taxon>asterids</taxon>
        <taxon>Ericales</taxon>
        <taxon>Theaceae</taxon>
        <taxon>Camellia</taxon>
    </lineage>
</organism>
<reference evidence="1 2" key="1">
    <citation type="journal article" date="2022" name="Plant J.">
        <title>Chromosome-level genome of Camellia lanceoleosa provides a valuable resource for understanding genome evolution and self-incompatibility.</title>
        <authorList>
            <person name="Gong W."/>
            <person name="Xiao S."/>
            <person name="Wang L."/>
            <person name="Liao Z."/>
            <person name="Chang Y."/>
            <person name="Mo W."/>
            <person name="Hu G."/>
            <person name="Li W."/>
            <person name="Zhao G."/>
            <person name="Zhu H."/>
            <person name="Hu X."/>
            <person name="Ji K."/>
            <person name="Xiang X."/>
            <person name="Song Q."/>
            <person name="Yuan D."/>
            <person name="Jin S."/>
            <person name="Zhang L."/>
        </authorList>
    </citation>
    <scope>NUCLEOTIDE SEQUENCE [LARGE SCALE GENOMIC DNA]</scope>
    <source>
        <strain evidence="1">SQ_2022a</strain>
    </source>
</reference>
<dbReference type="EMBL" id="CM045761">
    <property type="protein sequence ID" value="KAI8014822.1"/>
    <property type="molecule type" value="Genomic_DNA"/>
</dbReference>
<comment type="caution">
    <text evidence="1">The sequence shown here is derived from an EMBL/GenBank/DDBJ whole genome shotgun (WGS) entry which is preliminary data.</text>
</comment>
<protein>
    <submittedName>
        <fullName evidence="1">Uncharacterized protein</fullName>
    </submittedName>
</protein>
<gene>
    <name evidence="1" type="ORF">LOK49_LG05G02156</name>
</gene>
<evidence type="ECO:0000313" key="1">
    <source>
        <dbReference type="EMBL" id="KAI8014822.1"/>
    </source>
</evidence>
<dbReference type="Proteomes" id="UP001060215">
    <property type="component" value="Chromosome 4"/>
</dbReference>
<sequence>MLLSLSTLTLMILPVVSKWICHVTLGIKPSDAGSKIKKAYRKAAPRHHPDKAGQFLARSESGDDGQLWKEIADERSQYDLQEELRNDQKESNGSRGSRGPSDYYSSPFDGSANRRYWKQSWRTYGNSRSRF</sequence>
<proteinExistence type="predicted"/>
<accession>A0ACC0HML6</accession>
<keyword evidence="2" id="KW-1185">Reference proteome</keyword>
<evidence type="ECO:0000313" key="2">
    <source>
        <dbReference type="Proteomes" id="UP001060215"/>
    </source>
</evidence>
<name>A0ACC0HML6_9ERIC</name>